<sequence>MHRGNNRQDIFRCEEDMLRIKEDIFYALEKSGCQLHAYVIMTNHLHLLITPENKDQLAIFMQMMANKYVRYFNSKYERTGTIWEGRYKSCLVDSEQYLFALHKYIEMNPIKAKMVKSLDDYKWSSYAYNALGQKDKLIREHRLYQKLGKTVKVRCKEYQSLFTELDLSKQNDTITQATLRGEVYGSANFHQHIEKYLTRPTKLSAHGGDRKSKTYKNQVS</sequence>
<evidence type="ECO:0000313" key="3">
    <source>
        <dbReference type="EMBL" id="MCI2285259.1"/>
    </source>
</evidence>
<dbReference type="PANTHER" id="PTHR34322">
    <property type="entry name" value="TRANSPOSASE, Y1_TNP DOMAIN-CONTAINING"/>
    <property type="match status" value="1"/>
</dbReference>
<dbReference type="RefSeq" id="WP_242288058.1">
    <property type="nucleotide sequence ID" value="NZ_JAKKSL010000004.1"/>
</dbReference>
<dbReference type="Proteomes" id="UP001139646">
    <property type="component" value="Unassembled WGS sequence"/>
</dbReference>
<feature type="region of interest" description="Disordered" evidence="1">
    <location>
        <begin position="200"/>
        <end position="220"/>
    </location>
</feature>
<dbReference type="PANTHER" id="PTHR34322:SF2">
    <property type="entry name" value="TRANSPOSASE IS200-LIKE DOMAIN-CONTAINING PROTEIN"/>
    <property type="match status" value="1"/>
</dbReference>
<evidence type="ECO:0000313" key="4">
    <source>
        <dbReference type="Proteomes" id="UP001139646"/>
    </source>
</evidence>
<dbReference type="InterPro" id="IPR036515">
    <property type="entry name" value="Transposase_17_sf"/>
</dbReference>
<organism evidence="3 4">
    <name type="scientific">Colwellia maritima</name>
    <dbReference type="NCBI Taxonomy" id="2912588"/>
    <lineage>
        <taxon>Bacteria</taxon>
        <taxon>Pseudomonadati</taxon>
        <taxon>Pseudomonadota</taxon>
        <taxon>Gammaproteobacteria</taxon>
        <taxon>Alteromonadales</taxon>
        <taxon>Colwelliaceae</taxon>
        <taxon>Colwellia</taxon>
    </lineage>
</organism>
<gene>
    <name evidence="3" type="ORF">L3081_20095</name>
</gene>
<keyword evidence="4" id="KW-1185">Reference proteome</keyword>
<feature type="domain" description="Transposase IS200-like" evidence="2">
    <location>
        <begin position="1"/>
        <end position="108"/>
    </location>
</feature>
<evidence type="ECO:0000256" key="1">
    <source>
        <dbReference type="SAM" id="MobiDB-lite"/>
    </source>
</evidence>
<dbReference type="SMART" id="SM01321">
    <property type="entry name" value="Y1_Tnp"/>
    <property type="match status" value="1"/>
</dbReference>
<comment type="caution">
    <text evidence="3">The sequence shown here is derived from an EMBL/GenBank/DDBJ whole genome shotgun (WGS) entry which is preliminary data.</text>
</comment>
<dbReference type="InterPro" id="IPR002686">
    <property type="entry name" value="Transposase_17"/>
</dbReference>
<dbReference type="Gene3D" id="3.30.70.1290">
    <property type="entry name" value="Transposase IS200-like"/>
    <property type="match status" value="1"/>
</dbReference>
<accession>A0ABS9X4V7</accession>
<dbReference type="Pfam" id="PF01797">
    <property type="entry name" value="Y1_Tnp"/>
    <property type="match status" value="1"/>
</dbReference>
<evidence type="ECO:0000259" key="2">
    <source>
        <dbReference type="SMART" id="SM01321"/>
    </source>
</evidence>
<proteinExistence type="predicted"/>
<reference evidence="3" key="1">
    <citation type="submission" date="2022-01" db="EMBL/GenBank/DDBJ databases">
        <title>Colwellia maritima, isolated from seawater.</title>
        <authorList>
            <person name="Kristyanto S."/>
            <person name="Jung J."/>
            <person name="Jeon C.O."/>
        </authorList>
    </citation>
    <scope>NUCLEOTIDE SEQUENCE</scope>
    <source>
        <strain evidence="3">MSW7</strain>
    </source>
</reference>
<dbReference type="SUPFAM" id="SSF143422">
    <property type="entry name" value="Transposase IS200-like"/>
    <property type="match status" value="1"/>
</dbReference>
<name>A0ABS9X4V7_9GAMM</name>
<protein>
    <submittedName>
        <fullName evidence="3">Transposase</fullName>
    </submittedName>
</protein>
<dbReference type="EMBL" id="JAKKSL010000004">
    <property type="protein sequence ID" value="MCI2285259.1"/>
    <property type="molecule type" value="Genomic_DNA"/>
</dbReference>